<accession>A0AAE8YW13</accession>
<reference evidence="2" key="1">
    <citation type="submission" date="2021-10" db="EMBL/GenBank/DDBJ databases">
        <authorList>
            <person name="Lavering E.D."/>
            <person name="James R."/>
            <person name="Fairholm J.D."/>
            <person name="Ogilvie B.H."/>
            <person name="Thurgood T.L."/>
            <person name="Robison R.A."/>
            <person name="Grose J.H."/>
        </authorList>
    </citation>
    <scope>NUCLEOTIDE SEQUENCE</scope>
</reference>
<dbReference type="InterPro" id="IPR012816">
    <property type="entry name" value="NADAR"/>
</dbReference>
<dbReference type="Proteomes" id="UP000827544">
    <property type="component" value="Segment"/>
</dbReference>
<keyword evidence="3" id="KW-1185">Reference proteome</keyword>
<dbReference type="Pfam" id="PF08719">
    <property type="entry name" value="NADAR"/>
    <property type="match status" value="1"/>
</dbReference>
<dbReference type="CDD" id="cd15457">
    <property type="entry name" value="NADAR"/>
    <property type="match status" value="1"/>
</dbReference>
<proteinExistence type="predicted"/>
<evidence type="ECO:0000313" key="3">
    <source>
        <dbReference type="Proteomes" id="UP000827544"/>
    </source>
</evidence>
<dbReference type="InterPro" id="IPR037238">
    <property type="entry name" value="YbiA-like_sf"/>
</dbReference>
<evidence type="ECO:0000313" key="2">
    <source>
        <dbReference type="EMBL" id="UGO50988.1"/>
    </source>
</evidence>
<gene>
    <name evidence="2" type="ORF">NATE_135</name>
</gene>
<sequence>MMDTNQRILQDYYHYWESDYMRETDKFILFWMGDDVYSNFYYSPFTHKGIEFKWSEQAIMYRKAMLFGAQTIAELILEADTPARCKFLGRSREIPFNEDLWIKHRERIYKEVLRDKFALPELKKQILSTENKTLVEASPSDRIWGIGLYENHKDATNPKKWRGLNLLGKVLMEVREELRWFTCIRKPIEYKAVQWFEGMDIEGVFDKAMQSEVWFDKGADDGRYHIWMDGGTRDLWNGAVIVEKSNGHKHIYRKTVFDAFFEEVIG</sequence>
<dbReference type="Gene3D" id="1.10.357.40">
    <property type="entry name" value="YbiA-like"/>
    <property type="match status" value="1"/>
</dbReference>
<dbReference type="NCBIfam" id="TIGR02464">
    <property type="entry name" value="ribofla_fusion"/>
    <property type="match status" value="1"/>
</dbReference>
<dbReference type="EMBL" id="OK499992">
    <property type="protein sequence ID" value="UGO50988.1"/>
    <property type="molecule type" value="Genomic_DNA"/>
</dbReference>
<feature type="domain" description="NADAR" evidence="1">
    <location>
        <begin position="34"/>
        <end position="179"/>
    </location>
</feature>
<name>A0AAE8YW13_9CAUD</name>
<protein>
    <submittedName>
        <fullName evidence="2">NADAR family protein</fullName>
    </submittedName>
</protein>
<organism evidence="2 3">
    <name type="scientific">Bacillus phage vB_BanS_Nate</name>
    <dbReference type="NCBI Taxonomy" id="2894788"/>
    <lineage>
        <taxon>Viruses</taxon>
        <taxon>Duplodnaviria</taxon>
        <taxon>Heunggongvirae</taxon>
        <taxon>Uroviricota</taxon>
        <taxon>Caudoviricetes</taxon>
        <taxon>Joanripponvirinae</taxon>
        <taxon>Natevirus</taxon>
        <taxon>Natevirus nate</taxon>
    </lineage>
</organism>
<evidence type="ECO:0000259" key="1">
    <source>
        <dbReference type="Pfam" id="PF08719"/>
    </source>
</evidence>
<dbReference type="SUPFAM" id="SSF143990">
    <property type="entry name" value="YbiA-like"/>
    <property type="match status" value="1"/>
</dbReference>